<evidence type="ECO:0000256" key="1">
    <source>
        <dbReference type="ARBA" id="ARBA00000135"/>
    </source>
</evidence>
<dbReference type="PANTHER" id="PTHR11963:SF23">
    <property type="entry name" value="CYTOSOL AMINOPEPTIDASE"/>
    <property type="match status" value="1"/>
</dbReference>
<keyword evidence="5" id="KW-0031">Aminopeptidase</keyword>
<evidence type="ECO:0000256" key="4">
    <source>
        <dbReference type="ARBA" id="ARBA00011867"/>
    </source>
</evidence>
<dbReference type="Gene3D" id="3.40.220.10">
    <property type="entry name" value="Leucine Aminopeptidase, subunit E, domain 1"/>
    <property type="match status" value="1"/>
</dbReference>
<keyword evidence="10" id="KW-1185">Reference proteome</keyword>
<proteinExistence type="inferred from homology"/>
<evidence type="ECO:0000256" key="7">
    <source>
        <dbReference type="ARBA" id="ARBA00022801"/>
    </source>
</evidence>
<organism evidence="9 10">
    <name type="scientific">Elliptochloris bilobata</name>
    <dbReference type="NCBI Taxonomy" id="381761"/>
    <lineage>
        <taxon>Eukaryota</taxon>
        <taxon>Viridiplantae</taxon>
        <taxon>Chlorophyta</taxon>
        <taxon>core chlorophytes</taxon>
        <taxon>Trebouxiophyceae</taxon>
        <taxon>Trebouxiophyceae incertae sedis</taxon>
        <taxon>Elliptochloris clade</taxon>
        <taxon>Elliptochloris</taxon>
    </lineage>
</organism>
<dbReference type="NCBIfam" id="NF002076">
    <property type="entry name" value="PRK00913.2-3"/>
    <property type="match status" value="1"/>
</dbReference>
<dbReference type="SUPFAM" id="SSF52949">
    <property type="entry name" value="Macro domain-like"/>
    <property type="match status" value="1"/>
</dbReference>
<evidence type="ECO:0000256" key="3">
    <source>
        <dbReference type="ARBA" id="ARBA00009528"/>
    </source>
</evidence>
<dbReference type="PANTHER" id="PTHR11963">
    <property type="entry name" value="LEUCINE AMINOPEPTIDASE-RELATED"/>
    <property type="match status" value="1"/>
</dbReference>
<evidence type="ECO:0000256" key="5">
    <source>
        <dbReference type="ARBA" id="ARBA00022438"/>
    </source>
</evidence>
<comment type="catalytic activity">
    <reaction evidence="1">
        <text>Release of an N-terminal amino acid, Xaa-|-Yaa-, in which Xaa is preferably Leu, but may be other amino acids including Pro although not Arg or Lys, and Yaa may be Pro. Amino acid amides and methyl esters are also readily hydrolyzed, but rates on arylamides are exceedingly low.</text>
        <dbReference type="EC" id="3.4.11.1"/>
    </reaction>
</comment>
<evidence type="ECO:0000259" key="8">
    <source>
        <dbReference type="PROSITE" id="PS00631"/>
    </source>
</evidence>
<reference evidence="9 10" key="1">
    <citation type="journal article" date="2024" name="Nat. Commun.">
        <title>Phylogenomics reveals the evolutionary origins of lichenization in chlorophyte algae.</title>
        <authorList>
            <person name="Puginier C."/>
            <person name="Libourel C."/>
            <person name="Otte J."/>
            <person name="Skaloud P."/>
            <person name="Haon M."/>
            <person name="Grisel S."/>
            <person name="Petersen M."/>
            <person name="Berrin J.G."/>
            <person name="Delaux P.M."/>
            <person name="Dal Grande F."/>
            <person name="Keller J."/>
        </authorList>
    </citation>
    <scope>NUCLEOTIDE SEQUENCE [LARGE SCALE GENOMIC DNA]</scope>
    <source>
        <strain evidence="9 10">SAG 245.80</strain>
    </source>
</reference>
<comment type="similarity">
    <text evidence="3">Belongs to the peptidase M17 family.</text>
</comment>
<evidence type="ECO:0000313" key="10">
    <source>
        <dbReference type="Proteomes" id="UP001445335"/>
    </source>
</evidence>
<comment type="catalytic activity">
    <reaction evidence="2">
        <text>Release of N-terminal proline from a peptide.</text>
        <dbReference type="EC" id="3.4.11.5"/>
    </reaction>
</comment>
<comment type="caution">
    <text evidence="9">The sequence shown here is derived from an EMBL/GenBank/DDBJ whole genome shotgun (WGS) entry which is preliminary data.</text>
</comment>
<accession>A0AAW1SBQ7</accession>
<dbReference type="InterPro" id="IPR011356">
    <property type="entry name" value="Leucine_aapep/pepB"/>
</dbReference>
<dbReference type="Pfam" id="PF02789">
    <property type="entry name" value="Peptidase_M17_N"/>
    <property type="match status" value="1"/>
</dbReference>
<feature type="domain" description="Cytosol aminopeptidase" evidence="8">
    <location>
        <begin position="415"/>
        <end position="422"/>
    </location>
</feature>
<dbReference type="GO" id="GO:0070006">
    <property type="term" value="F:metalloaminopeptidase activity"/>
    <property type="evidence" value="ECO:0007669"/>
    <property type="project" value="InterPro"/>
</dbReference>
<dbReference type="CDD" id="cd00433">
    <property type="entry name" value="Peptidase_M17"/>
    <property type="match status" value="1"/>
</dbReference>
<dbReference type="Pfam" id="PF00883">
    <property type="entry name" value="Peptidase_M17"/>
    <property type="match status" value="1"/>
</dbReference>
<dbReference type="GO" id="GO:0030145">
    <property type="term" value="F:manganese ion binding"/>
    <property type="evidence" value="ECO:0007669"/>
    <property type="project" value="InterPro"/>
</dbReference>
<dbReference type="InterPro" id="IPR043472">
    <property type="entry name" value="Macro_dom-like"/>
</dbReference>
<dbReference type="GO" id="GO:0006508">
    <property type="term" value="P:proteolysis"/>
    <property type="evidence" value="ECO:0007669"/>
    <property type="project" value="UniProtKB-KW"/>
</dbReference>
<dbReference type="PROSITE" id="PS00631">
    <property type="entry name" value="CYTOSOL_AP"/>
    <property type="match status" value="1"/>
</dbReference>
<gene>
    <name evidence="9" type="ORF">WJX81_003551</name>
</gene>
<dbReference type="InterPro" id="IPR008283">
    <property type="entry name" value="Peptidase_M17_N"/>
</dbReference>
<dbReference type="Gene3D" id="3.40.630.10">
    <property type="entry name" value="Zn peptidases"/>
    <property type="match status" value="1"/>
</dbReference>
<dbReference type="InterPro" id="IPR023042">
    <property type="entry name" value="Peptidase_M17_leu_NH2_pept"/>
</dbReference>
<keyword evidence="7" id="KW-0378">Hydrolase</keyword>
<sequence>MLQSVRPIASSLRSALALQCVAGRGVVVASMSSPVSRDDKRVDLSKEVALYPEAVAAVTASDASVLAWKGDLLALGVFEEAITPGKGGEKGTIKSPELAELDKSLGGLLTELVELNKFTGKAGSSAFARLGGSARVAGLVGMGKLEKAKPVAEWGPSAFQALGAAVATAAKAHHAKTAAVAVVDAASLPSDGMAEAAGKVAAGALTGAYEATRFANKPPDARLESLAVLGAGAGAEAAIKRAAALARGNILARYIVEAPPNICTPSHLARAAEAIAAAAPDVFSCRVLEQGDCEEMRMGCYLGVTACSAEPPKFIHMIYKPAGEVKRRVALVGKGLTFDSGGYNLKVGGMIEMMKFDCGGAAAVLGAAEALAGIRPRGVEVHIISAACENMIDGKGMRPGDILQAANGKTVEVNNTDAEGRLTLADALWYAQEKCGAEAVVDIATLTGACMVALGNQVAGFWTSSEEMATALTQASRCAGEKVWRMPLEESYWEQMKSPIADMKNTGGRTGGAITAALFLRQFVDTDKVEHAHVDIAGPAWDDKAGGATGMGATTLAEWAAAQGA</sequence>
<evidence type="ECO:0000313" key="9">
    <source>
        <dbReference type="EMBL" id="KAK9843719.1"/>
    </source>
</evidence>
<dbReference type="AlphaFoldDB" id="A0AAW1SBQ7"/>
<dbReference type="InterPro" id="IPR000819">
    <property type="entry name" value="Peptidase_M17_C"/>
</dbReference>
<keyword evidence="6" id="KW-0645">Protease</keyword>
<dbReference type="GO" id="GO:0005737">
    <property type="term" value="C:cytoplasm"/>
    <property type="evidence" value="ECO:0007669"/>
    <property type="project" value="InterPro"/>
</dbReference>
<dbReference type="SUPFAM" id="SSF53187">
    <property type="entry name" value="Zn-dependent exopeptidases"/>
    <property type="match status" value="1"/>
</dbReference>
<comment type="subunit">
    <text evidence="4">Homohexamer (dimer of homotrimers).</text>
</comment>
<dbReference type="HAMAP" id="MF_00181">
    <property type="entry name" value="Cytosol_peptidase_M17"/>
    <property type="match status" value="1"/>
</dbReference>
<dbReference type="PRINTS" id="PR00481">
    <property type="entry name" value="LAMNOPPTDASE"/>
</dbReference>
<evidence type="ECO:0000256" key="2">
    <source>
        <dbReference type="ARBA" id="ARBA00001585"/>
    </source>
</evidence>
<dbReference type="EMBL" id="JALJOU010000005">
    <property type="protein sequence ID" value="KAK9843719.1"/>
    <property type="molecule type" value="Genomic_DNA"/>
</dbReference>
<evidence type="ECO:0000256" key="6">
    <source>
        <dbReference type="ARBA" id="ARBA00022670"/>
    </source>
</evidence>
<dbReference type="Proteomes" id="UP001445335">
    <property type="component" value="Unassembled WGS sequence"/>
</dbReference>
<protein>
    <recommendedName>
        <fullName evidence="8">Cytosol aminopeptidase domain-containing protein</fullName>
    </recommendedName>
</protein>
<name>A0AAW1SBQ7_9CHLO</name>